<evidence type="ECO:0000313" key="10">
    <source>
        <dbReference type="Proteomes" id="UP000473008"/>
    </source>
</evidence>
<feature type="signal peptide" evidence="8">
    <location>
        <begin position="1"/>
        <end position="24"/>
    </location>
</feature>
<keyword evidence="4" id="KW-1134">Transmembrane beta strand</keyword>
<keyword evidence="8" id="KW-0732">Signal</keyword>
<keyword evidence="6" id="KW-0472">Membrane</keyword>
<evidence type="ECO:0000256" key="4">
    <source>
        <dbReference type="ARBA" id="ARBA00022452"/>
    </source>
</evidence>
<dbReference type="InterPro" id="IPR010130">
    <property type="entry name" value="T1SS_OMP_TolC"/>
</dbReference>
<dbReference type="GO" id="GO:0015562">
    <property type="term" value="F:efflux transmembrane transporter activity"/>
    <property type="evidence" value="ECO:0007669"/>
    <property type="project" value="InterPro"/>
</dbReference>
<evidence type="ECO:0000256" key="3">
    <source>
        <dbReference type="ARBA" id="ARBA00022448"/>
    </source>
</evidence>
<dbReference type="Gene3D" id="1.20.1600.10">
    <property type="entry name" value="Outer membrane efflux proteins (OEP)"/>
    <property type="match status" value="1"/>
</dbReference>
<dbReference type="GO" id="GO:1990281">
    <property type="term" value="C:efflux pump complex"/>
    <property type="evidence" value="ECO:0007669"/>
    <property type="project" value="TreeGrafter"/>
</dbReference>
<evidence type="ECO:0000256" key="2">
    <source>
        <dbReference type="ARBA" id="ARBA00007613"/>
    </source>
</evidence>
<dbReference type="Proteomes" id="UP000473008">
    <property type="component" value="Unassembled WGS sequence"/>
</dbReference>
<dbReference type="GO" id="GO:0015288">
    <property type="term" value="F:porin activity"/>
    <property type="evidence" value="ECO:0007669"/>
    <property type="project" value="TreeGrafter"/>
</dbReference>
<comment type="similarity">
    <text evidence="2">Belongs to the outer membrane factor (OMF) (TC 1.B.17) family.</text>
</comment>
<dbReference type="InterPro" id="IPR051906">
    <property type="entry name" value="TolC-like"/>
</dbReference>
<dbReference type="NCBIfam" id="TIGR01844">
    <property type="entry name" value="type_I_sec_TolC"/>
    <property type="match status" value="1"/>
</dbReference>
<name>A0A6M1RDP3_9GAMM</name>
<evidence type="ECO:0000256" key="8">
    <source>
        <dbReference type="SAM" id="SignalP"/>
    </source>
</evidence>
<dbReference type="PANTHER" id="PTHR30026:SF20">
    <property type="entry name" value="OUTER MEMBRANE PROTEIN TOLC"/>
    <property type="match status" value="1"/>
</dbReference>
<dbReference type="AlphaFoldDB" id="A0A6M1RDP3"/>
<comment type="subcellular location">
    <subcellularLocation>
        <location evidence="1">Cell outer membrane</location>
    </subcellularLocation>
</comment>
<keyword evidence="7" id="KW-0998">Cell outer membrane</keyword>
<feature type="chain" id="PRO_5026982668" evidence="8">
    <location>
        <begin position="25"/>
        <end position="453"/>
    </location>
</feature>
<dbReference type="Pfam" id="PF02321">
    <property type="entry name" value="OEP"/>
    <property type="match status" value="2"/>
</dbReference>
<reference evidence="9 10" key="1">
    <citation type="submission" date="2020-02" db="EMBL/GenBank/DDBJ databases">
        <title>The draft genome of Grimontia sedimenta sp. nov., isolated from benthic sediments near coral reefs south of Kuwait.</title>
        <authorList>
            <person name="Mahmoud H.M."/>
            <person name="Jose L."/>
            <person name="Eapen S."/>
        </authorList>
    </citation>
    <scope>NUCLEOTIDE SEQUENCE [LARGE SCALE GENOMIC DNA]</scope>
    <source>
        <strain evidence="9 10">S25</strain>
    </source>
</reference>
<organism evidence="9 10">
    <name type="scientific">Grimontia sedimenti</name>
    <dbReference type="NCBI Taxonomy" id="2711294"/>
    <lineage>
        <taxon>Bacteria</taxon>
        <taxon>Pseudomonadati</taxon>
        <taxon>Pseudomonadota</taxon>
        <taxon>Gammaproteobacteria</taxon>
        <taxon>Vibrionales</taxon>
        <taxon>Vibrionaceae</taxon>
        <taxon>Grimontia</taxon>
    </lineage>
</organism>
<dbReference type="EMBL" id="JAALDL010000008">
    <property type="protein sequence ID" value="NGN98400.1"/>
    <property type="molecule type" value="Genomic_DNA"/>
</dbReference>
<dbReference type="GO" id="GO:0009279">
    <property type="term" value="C:cell outer membrane"/>
    <property type="evidence" value="ECO:0007669"/>
    <property type="project" value="UniProtKB-SubCell"/>
</dbReference>
<evidence type="ECO:0000256" key="5">
    <source>
        <dbReference type="ARBA" id="ARBA00022692"/>
    </source>
</evidence>
<protein>
    <submittedName>
        <fullName evidence="9">TolC family outer membrane protein</fullName>
    </submittedName>
</protein>
<evidence type="ECO:0000256" key="1">
    <source>
        <dbReference type="ARBA" id="ARBA00004442"/>
    </source>
</evidence>
<keyword evidence="3" id="KW-0813">Transport</keyword>
<gene>
    <name evidence="9" type="ORF">G5S52_12295</name>
</gene>
<dbReference type="SUPFAM" id="SSF56954">
    <property type="entry name" value="Outer membrane efflux proteins (OEP)"/>
    <property type="match status" value="1"/>
</dbReference>
<evidence type="ECO:0000313" key="9">
    <source>
        <dbReference type="EMBL" id="NGN98400.1"/>
    </source>
</evidence>
<accession>A0A6M1RDP3</accession>
<dbReference type="InterPro" id="IPR003423">
    <property type="entry name" value="OMP_efflux"/>
</dbReference>
<dbReference type="RefSeq" id="WP_165013906.1">
    <property type="nucleotide sequence ID" value="NZ_JAALDL010000008.1"/>
</dbReference>
<proteinExistence type="inferred from homology"/>
<keyword evidence="10" id="KW-1185">Reference proteome</keyword>
<evidence type="ECO:0000256" key="7">
    <source>
        <dbReference type="ARBA" id="ARBA00023237"/>
    </source>
</evidence>
<sequence length="453" mass="49226">MNYRRTKLFTSLMMGALASGSVLAETVDLKQLHQLALSNDPLLSQVNAQANMANESIDLAFANLLPQIHAYFNAGHLHDHRGVDATIGGSGNSVGVGAKLTQAIYTPAAKLSVDIAKQDASKVALLVEKAESSLVLRTSTAYFDVLRASDALSVAEANLNTIEEMNKQTTMRVELGLASDLDHWEAQAKYDMANANIIQTRAMYENSLDALYTLTGKQFSGVYPIDNALFSPKQPANDNLLLWQQKAQAQNHDLRMATQAMDIAKQQIALAQSGHKPTVVLFGGVNQELLMDITHLGGNKIEDGKLDNLTEVEVGIAANLPLYTGGRTSAQVDIAKEGLVLAQSVQEQTFRSVTEQINQAERFATASLHALKAHQQSLISAEAALKAIEKGHEVGTRTMTEVLDANTRYFQAQNQVNQAKYNFIINSLMLKFVAGELAVDDIHGLNASLKREL</sequence>
<comment type="caution">
    <text evidence="9">The sequence shown here is derived from an EMBL/GenBank/DDBJ whole genome shotgun (WGS) entry which is preliminary data.</text>
</comment>
<dbReference type="PANTHER" id="PTHR30026">
    <property type="entry name" value="OUTER MEMBRANE PROTEIN TOLC"/>
    <property type="match status" value="1"/>
</dbReference>
<evidence type="ECO:0000256" key="6">
    <source>
        <dbReference type="ARBA" id="ARBA00023136"/>
    </source>
</evidence>
<keyword evidence="5" id="KW-0812">Transmembrane</keyword>